<sequence length="116" mass="13294">MSQFIAELDYTQPWAQISCVFGESLMPPSTFDAFVKHTNIRKQIGLSELAIVIKDTDIHLTIEAQLSQAYTQCEVTHRFYATIEDAIDAIHPHYKCDVEELHQFFQNNNFASQPDS</sequence>
<keyword evidence="2" id="KW-1185">Reference proteome</keyword>
<evidence type="ECO:0000313" key="1">
    <source>
        <dbReference type="EMBL" id="MDM7859377.1"/>
    </source>
</evidence>
<gene>
    <name evidence="1" type="ORF">QTP81_02000</name>
</gene>
<comment type="caution">
    <text evidence="1">The sequence shown here is derived from an EMBL/GenBank/DDBJ whole genome shotgun (WGS) entry which is preliminary data.</text>
</comment>
<protein>
    <submittedName>
        <fullName evidence="1">Uncharacterized protein</fullName>
    </submittedName>
</protein>
<organism evidence="1 2">
    <name type="scientific">Alteromonas arenosi</name>
    <dbReference type="NCBI Taxonomy" id="3055817"/>
    <lineage>
        <taxon>Bacteria</taxon>
        <taxon>Pseudomonadati</taxon>
        <taxon>Pseudomonadota</taxon>
        <taxon>Gammaproteobacteria</taxon>
        <taxon>Alteromonadales</taxon>
        <taxon>Alteromonadaceae</taxon>
        <taxon>Alteromonas/Salinimonas group</taxon>
        <taxon>Alteromonas</taxon>
    </lineage>
</organism>
<evidence type="ECO:0000313" key="2">
    <source>
        <dbReference type="Proteomes" id="UP001234343"/>
    </source>
</evidence>
<name>A0ABT7ST51_9ALTE</name>
<dbReference type="EMBL" id="JAUCBP010000002">
    <property type="protein sequence ID" value="MDM7859377.1"/>
    <property type="molecule type" value="Genomic_DNA"/>
</dbReference>
<accession>A0ABT7ST51</accession>
<dbReference type="Proteomes" id="UP001234343">
    <property type="component" value="Unassembled WGS sequence"/>
</dbReference>
<proteinExistence type="predicted"/>
<reference evidence="1 2" key="1">
    <citation type="submission" date="2023-06" db="EMBL/GenBank/DDBJ databases">
        <title>Alteromonas sp. ASW11-36 isolated from intertidal sand.</title>
        <authorList>
            <person name="Li Y."/>
        </authorList>
    </citation>
    <scope>NUCLEOTIDE SEQUENCE [LARGE SCALE GENOMIC DNA]</scope>
    <source>
        <strain evidence="1 2">ASW11-36</strain>
    </source>
</reference>
<dbReference type="RefSeq" id="WP_289363391.1">
    <property type="nucleotide sequence ID" value="NZ_JAUCBP010000002.1"/>
</dbReference>